<evidence type="ECO:0000313" key="1">
    <source>
        <dbReference type="EMBL" id="SUG46365.1"/>
    </source>
</evidence>
<name>A0A379T9T7_SALER</name>
<dbReference type="Proteomes" id="UP000254741">
    <property type="component" value="Unassembled WGS sequence"/>
</dbReference>
<organism evidence="1 2">
    <name type="scientific">Salmonella enterica subsp. arizonae</name>
    <dbReference type="NCBI Taxonomy" id="59203"/>
    <lineage>
        <taxon>Bacteria</taxon>
        <taxon>Pseudomonadati</taxon>
        <taxon>Pseudomonadota</taxon>
        <taxon>Gammaproteobacteria</taxon>
        <taxon>Enterobacterales</taxon>
        <taxon>Enterobacteriaceae</taxon>
        <taxon>Salmonella</taxon>
    </lineage>
</organism>
<dbReference type="AlphaFoldDB" id="A0A379T9T7"/>
<proteinExistence type="predicted"/>
<reference evidence="1 2" key="1">
    <citation type="submission" date="2018-06" db="EMBL/GenBank/DDBJ databases">
        <authorList>
            <consortium name="Pathogen Informatics"/>
            <person name="Doyle S."/>
        </authorList>
    </citation>
    <scope>NUCLEOTIDE SEQUENCE [LARGE SCALE GENOMIC DNA]</scope>
    <source>
        <strain evidence="1 2">NCTC8297</strain>
    </source>
</reference>
<dbReference type="EMBL" id="UGXG01000002">
    <property type="protein sequence ID" value="SUG46365.1"/>
    <property type="molecule type" value="Genomic_DNA"/>
</dbReference>
<sequence>MLSGNTGASDSTTATTTTAVNYVLNQALAAYSLVASRYTADGATTANAGLVKLVNSMGAGSLVMTQAAVTNAIQTYPSLGKGQKIQDLRASRSAEVTYTSSTGFPIAVYVRISGGYSTVLYTHVNGIEFGDGGSTASNTSISNGILYCSQWCHLPCGSHRSFPCITVLDGADIKMIMMEYYKDKNNAVYTYDAYITQDLYIKEGLVLIIRSHGNY</sequence>
<accession>A0A379T9T7</accession>
<evidence type="ECO:0000313" key="2">
    <source>
        <dbReference type="Proteomes" id="UP000254741"/>
    </source>
</evidence>
<protein>
    <submittedName>
        <fullName evidence="1">Uncharacterized protein</fullName>
    </submittedName>
</protein>
<gene>
    <name evidence="1" type="ORF">NCTC8297_01586</name>
</gene>